<dbReference type="AlphaFoldDB" id="A0A5P9NZA4"/>
<dbReference type="Proteomes" id="UP000326170">
    <property type="component" value="Chromosome"/>
</dbReference>
<keyword evidence="2" id="KW-1185">Reference proteome</keyword>
<sequence>MTSQLIQNDADTTIDRTENTRFPYEGERAGFPLPTPTARGVLRPTDESGAIGAAGSLDCPACGSETINGAGLFACSDCSWEGTLR</sequence>
<evidence type="ECO:0000313" key="2">
    <source>
        <dbReference type="Proteomes" id="UP000326170"/>
    </source>
</evidence>
<evidence type="ECO:0000313" key="1">
    <source>
        <dbReference type="EMBL" id="QFU81225.1"/>
    </source>
</evidence>
<accession>A0A5P9NZA4</accession>
<dbReference type="RefSeq" id="WP_152938609.1">
    <property type="nucleotide sequence ID" value="NZ_CP045488.1"/>
</dbReference>
<name>A0A5P9NZA4_9EURY</name>
<gene>
    <name evidence="1" type="ORF">GCU68_00970</name>
</gene>
<proteinExistence type="predicted"/>
<reference evidence="1 2" key="1">
    <citation type="journal article" date="2007" name="Int. J. Syst. Evol. Microbiol.">
        <title>Natronorubrum sulfidifaciens sp. nov., an extremely haloalkaliphilic archaeon isolated from Aiding salt lake in Xin-Jiang, China.</title>
        <authorList>
            <person name="Cui H.L."/>
            <person name="Tohty D."/>
            <person name="Liu H.C."/>
            <person name="Liu S.J."/>
            <person name="Oren A."/>
            <person name="Zhou P.J."/>
        </authorList>
    </citation>
    <scope>NUCLEOTIDE SEQUENCE [LARGE SCALE GENOMIC DNA]</scope>
    <source>
        <strain evidence="1 2">7-3</strain>
    </source>
</reference>
<evidence type="ECO:0008006" key="3">
    <source>
        <dbReference type="Google" id="ProtNLM"/>
    </source>
</evidence>
<dbReference type="EMBL" id="CP045488">
    <property type="protein sequence ID" value="QFU81225.1"/>
    <property type="molecule type" value="Genomic_DNA"/>
</dbReference>
<protein>
    <recommendedName>
        <fullName evidence="3">Small CPxCG-related zinc finger protein</fullName>
    </recommendedName>
</protein>
<dbReference type="OrthoDB" id="241883at2157"/>
<dbReference type="KEGG" id="nas:GCU68_00970"/>
<dbReference type="GeneID" id="42299577"/>
<organism evidence="1 2">
    <name type="scientific">Natronorubrum aibiense</name>
    <dbReference type="NCBI Taxonomy" id="348826"/>
    <lineage>
        <taxon>Archaea</taxon>
        <taxon>Methanobacteriati</taxon>
        <taxon>Methanobacteriota</taxon>
        <taxon>Stenosarchaea group</taxon>
        <taxon>Halobacteria</taxon>
        <taxon>Halobacteriales</taxon>
        <taxon>Natrialbaceae</taxon>
        <taxon>Natronorubrum</taxon>
    </lineage>
</organism>